<dbReference type="GO" id="GO:0000155">
    <property type="term" value="F:phosphorelay sensor kinase activity"/>
    <property type="evidence" value="ECO:0007669"/>
    <property type="project" value="InterPro"/>
</dbReference>
<protein>
    <submittedName>
        <fullName evidence="2">Serine kinase</fullName>
    </submittedName>
</protein>
<gene>
    <name evidence="2" type="ORF">D6201_01460</name>
</gene>
<dbReference type="OrthoDB" id="8326226at2"/>
<accession>A0A419RQZ8</accession>
<dbReference type="RefSeq" id="WP_120047090.1">
    <property type="nucleotide sequence ID" value="NZ_RAHX01000001.1"/>
</dbReference>
<keyword evidence="2" id="KW-0418">Kinase</keyword>
<dbReference type="EMBL" id="RAHX01000001">
    <property type="protein sequence ID" value="RJY08201.1"/>
    <property type="molecule type" value="Genomic_DNA"/>
</dbReference>
<proteinExistence type="predicted"/>
<keyword evidence="3" id="KW-1185">Reference proteome</keyword>
<dbReference type="SUPFAM" id="SSF53795">
    <property type="entry name" value="PEP carboxykinase-like"/>
    <property type="match status" value="1"/>
</dbReference>
<evidence type="ECO:0000313" key="2">
    <source>
        <dbReference type="EMBL" id="RJY08201.1"/>
    </source>
</evidence>
<dbReference type="GO" id="GO:0005524">
    <property type="term" value="F:ATP binding"/>
    <property type="evidence" value="ECO:0007669"/>
    <property type="project" value="InterPro"/>
</dbReference>
<dbReference type="GO" id="GO:0006109">
    <property type="term" value="P:regulation of carbohydrate metabolic process"/>
    <property type="evidence" value="ECO:0007669"/>
    <property type="project" value="InterPro"/>
</dbReference>
<dbReference type="Pfam" id="PF07475">
    <property type="entry name" value="Hpr_kinase_C"/>
    <property type="match status" value="1"/>
</dbReference>
<comment type="caution">
    <text evidence="2">The sequence shown here is derived from an EMBL/GenBank/DDBJ whole genome shotgun (WGS) entry which is preliminary data.</text>
</comment>
<evidence type="ECO:0000313" key="3">
    <source>
        <dbReference type="Proteomes" id="UP000285232"/>
    </source>
</evidence>
<dbReference type="InterPro" id="IPR027417">
    <property type="entry name" value="P-loop_NTPase"/>
</dbReference>
<reference evidence="2 3" key="1">
    <citation type="journal article" date="2017" name="Int. J. Syst. Evol. Microbiol.">
        <title>Erythrobacter aquimixticola sp. nov., isolated from the junction between the ocean and a freshwater spring.</title>
        <authorList>
            <person name="Park S."/>
            <person name="Jung Y.T."/>
            <person name="Choi S.J."/>
            <person name="Yoon J.H."/>
        </authorList>
    </citation>
    <scope>NUCLEOTIDE SEQUENCE [LARGE SCALE GENOMIC DNA]</scope>
    <source>
        <strain evidence="2 3">JSSK-14</strain>
    </source>
</reference>
<organism evidence="2 3">
    <name type="scientific">Aurantiacibacter aquimixticola</name>
    <dbReference type="NCBI Taxonomy" id="1958945"/>
    <lineage>
        <taxon>Bacteria</taxon>
        <taxon>Pseudomonadati</taxon>
        <taxon>Pseudomonadota</taxon>
        <taxon>Alphaproteobacteria</taxon>
        <taxon>Sphingomonadales</taxon>
        <taxon>Erythrobacteraceae</taxon>
        <taxon>Aurantiacibacter</taxon>
    </lineage>
</organism>
<dbReference type="Gene3D" id="3.40.50.300">
    <property type="entry name" value="P-loop containing nucleotide triphosphate hydrolases"/>
    <property type="match status" value="1"/>
</dbReference>
<dbReference type="InterPro" id="IPR011104">
    <property type="entry name" value="Hpr_kin/Pase_C"/>
</dbReference>
<dbReference type="AlphaFoldDB" id="A0A419RQZ8"/>
<dbReference type="CDD" id="cd01918">
    <property type="entry name" value="HprK_C"/>
    <property type="match status" value="1"/>
</dbReference>
<sequence>MSEVLANVSCVAMRGRGILISGEPGSGKSSLALALLDRGGDLVGDDGVSVAVDPDTQRIVASPPPNTEGLIEIRNVGLLEVPTTSAPLAILIHLTADAERLPLGVAEATLLGQSLPQIDLYPDTPALALRTEAALEIHGIDDDAQ</sequence>
<keyword evidence="2" id="KW-0808">Transferase</keyword>
<name>A0A419RQZ8_9SPHN</name>
<dbReference type="Proteomes" id="UP000285232">
    <property type="component" value="Unassembled WGS sequence"/>
</dbReference>
<feature type="domain" description="HPr kinase/phosphorylase C-terminal" evidence="1">
    <location>
        <begin position="9"/>
        <end position="83"/>
    </location>
</feature>
<evidence type="ECO:0000259" key="1">
    <source>
        <dbReference type="Pfam" id="PF07475"/>
    </source>
</evidence>